<evidence type="ECO:0000256" key="11">
    <source>
        <dbReference type="SAM" id="MobiDB-lite"/>
    </source>
</evidence>
<dbReference type="Proteomes" id="UP001156641">
    <property type="component" value="Unassembled WGS sequence"/>
</dbReference>
<keyword evidence="7 10" id="KW-0653">Protein transport</keyword>
<dbReference type="Gene3D" id="3.30.1150.10">
    <property type="match status" value="1"/>
</dbReference>
<feature type="compositionally biased region" description="Pro residues" evidence="11">
    <location>
        <begin position="169"/>
        <end position="185"/>
    </location>
</feature>
<evidence type="ECO:0000256" key="4">
    <source>
        <dbReference type="ARBA" id="ARBA00022475"/>
    </source>
</evidence>
<dbReference type="PRINTS" id="PR01374">
    <property type="entry name" value="TONBPROTEIN"/>
</dbReference>
<dbReference type="InterPro" id="IPR003538">
    <property type="entry name" value="TonB"/>
</dbReference>
<evidence type="ECO:0000256" key="9">
    <source>
        <dbReference type="ARBA" id="ARBA00023136"/>
    </source>
</evidence>
<name>A0ABQ6A688_9PROT</name>
<dbReference type="PANTHER" id="PTHR33446">
    <property type="entry name" value="PROTEIN TONB-RELATED"/>
    <property type="match status" value="1"/>
</dbReference>
<accession>A0ABQ6A688</accession>
<dbReference type="InterPro" id="IPR006260">
    <property type="entry name" value="TonB/TolA_C"/>
</dbReference>
<reference evidence="14" key="1">
    <citation type="journal article" date="2019" name="Int. J. Syst. Evol. Microbiol.">
        <title>The Global Catalogue of Microorganisms (GCM) 10K type strain sequencing project: providing services to taxonomists for standard genome sequencing and annotation.</title>
        <authorList>
            <consortium name="The Broad Institute Genomics Platform"/>
            <consortium name="The Broad Institute Genome Sequencing Center for Infectious Disease"/>
            <person name="Wu L."/>
            <person name="Ma J."/>
        </authorList>
    </citation>
    <scope>NUCLEOTIDE SEQUENCE [LARGE SCALE GENOMIC DNA]</scope>
    <source>
        <strain evidence="14">NBRC 112502</strain>
    </source>
</reference>
<dbReference type="InterPro" id="IPR051045">
    <property type="entry name" value="TonB-dependent_transducer"/>
</dbReference>
<proteinExistence type="inferred from homology"/>
<evidence type="ECO:0000256" key="7">
    <source>
        <dbReference type="ARBA" id="ARBA00022927"/>
    </source>
</evidence>
<keyword evidence="14" id="KW-1185">Reference proteome</keyword>
<evidence type="ECO:0000256" key="1">
    <source>
        <dbReference type="ARBA" id="ARBA00004383"/>
    </source>
</evidence>
<dbReference type="PANTHER" id="PTHR33446:SF2">
    <property type="entry name" value="PROTEIN TONB"/>
    <property type="match status" value="1"/>
</dbReference>
<feature type="region of interest" description="Disordered" evidence="11">
    <location>
        <begin position="95"/>
        <end position="187"/>
    </location>
</feature>
<feature type="domain" description="TonB C-terminal" evidence="12">
    <location>
        <begin position="236"/>
        <end position="327"/>
    </location>
</feature>
<evidence type="ECO:0000256" key="6">
    <source>
        <dbReference type="ARBA" id="ARBA00022692"/>
    </source>
</evidence>
<comment type="function">
    <text evidence="10">Interacts with outer membrane receptor proteins that carry out high-affinity binding and energy dependent uptake into the periplasmic space of specific substrates. It could act to transduce energy from the cytoplasmic membrane to specific energy-requiring processes in the outer membrane, resulting in the release into the periplasm of ligands bound by these outer membrane proteins.</text>
</comment>
<dbReference type="NCBIfam" id="TIGR01352">
    <property type="entry name" value="tonB_Cterm"/>
    <property type="match status" value="1"/>
</dbReference>
<protein>
    <recommendedName>
        <fullName evidence="10">Protein TonB</fullName>
    </recommendedName>
</protein>
<keyword evidence="9 10" id="KW-0472">Membrane</keyword>
<evidence type="ECO:0000256" key="10">
    <source>
        <dbReference type="RuleBase" id="RU362123"/>
    </source>
</evidence>
<evidence type="ECO:0000256" key="3">
    <source>
        <dbReference type="ARBA" id="ARBA00022448"/>
    </source>
</evidence>
<keyword evidence="5 10" id="KW-0997">Cell inner membrane</keyword>
<evidence type="ECO:0000259" key="12">
    <source>
        <dbReference type="PROSITE" id="PS52015"/>
    </source>
</evidence>
<dbReference type="Pfam" id="PF03544">
    <property type="entry name" value="TonB_C"/>
    <property type="match status" value="1"/>
</dbReference>
<evidence type="ECO:0000256" key="5">
    <source>
        <dbReference type="ARBA" id="ARBA00022519"/>
    </source>
</evidence>
<keyword evidence="6 10" id="KW-0812">Transmembrane</keyword>
<evidence type="ECO:0000313" key="14">
    <source>
        <dbReference type="Proteomes" id="UP001156641"/>
    </source>
</evidence>
<evidence type="ECO:0000256" key="8">
    <source>
        <dbReference type="ARBA" id="ARBA00022989"/>
    </source>
</evidence>
<feature type="compositionally biased region" description="Pro residues" evidence="11">
    <location>
        <begin position="131"/>
        <end position="143"/>
    </location>
</feature>
<keyword evidence="4 10" id="KW-1003">Cell membrane</keyword>
<dbReference type="PROSITE" id="PS52015">
    <property type="entry name" value="TONB_CTD"/>
    <property type="match status" value="1"/>
</dbReference>
<evidence type="ECO:0000256" key="2">
    <source>
        <dbReference type="ARBA" id="ARBA00006555"/>
    </source>
</evidence>
<sequence length="327" mass="35822">MPNAWSEMVRRFKVTLRPLLMATPHRPRLRAITRDQALTEPNYPINLIELAAGEPLAAPLPKQRWRPWYWAAAVALHVLVIAFFLLFAWRHQPQEDNQSPPGISVVFDNGGAQQTTAPQAPVHGPISQAQAPPPAAPPPPPQTQQPQAEVNLNMPDMPQATVQSAPQSQPRPQPRPTPRPAPPAPRKYVVMNNMSYGTPSPPMPHAPQALNLSLPMSDAQAVNAPELTIKGNVGADWNAALSKWVNDHKYYPEAAAEQGQQGSVQVEFTVDRKGNVTGLHMLSSSGSPFLDQAWMGMFADNQLPPFPPGTKDSHITVDATMHYEIVP</sequence>
<feature type="transmembrane region" description="Helical" evidence="10">
    <location>
        <begin position="68"/>
        <end position="89"/>
    </location>
</feature>
<gene>
    <name evidence="13" type="ORF">GCM10010909_14870</name>
</gene>
<comment type="subcellular location">
    <subcellularLocation>
        <location evidence="1 10">Cell inner membrane</location>
        <topology evidence="1 10">Single-pass membrane protein</topology>
        <orientation evidence="1 10">Periplasmic side</orientation>
    </subcellularLocation>
</comment>
<keyword evidence="10" id="KW-0735">Signal-anchor</keyword>
<dbReference type="EMBL" id="BSOS01000039">
    <property type="protein sequence ID" value="GLR66807.1"/>
    <property type="molecule type" value="Genomic_DNA"/>
</dbReference>
<comment type="caution">
    <text evidence="13">The sequence shown here is derived from an EMBL/GenBank/DDBJ whole genome shotgun (WGS) entry which is preliminary data.</text>
</comment>
<dbReference type="SUPFAM" id="SSF74653">
    <property type="entry name" value="TolA/TonB C-terminal domain"/>
    <property type="match status" value="1"/>
</dbReference>
<comment type="similarity">
    <text evidence="2 10">Belongs to the TonB family.</text>
</comment>
<keyword evidence="8 10" id="KW-1133">Transmembrane helix</keyword>
<dbReference type="InterPro" id="IPR037682">
    <property type="entry name" value="TonB_C"/>
</dbReference>
<evidence type="ECO:0000313" key="13">
    <source>
        <dbReference type="EMBL" id="GLR66807.1"/>
    </source>
</evidence>
<keyword evidence="3 10" id="KW-0813">Transport</keyword>
<organism evidence="13 14">
    <name type="scientific">Acidocella aquatica</name>
    <dbReference type="NCBI Taxonomy" id="1922313"/>
    <lineage>
        <taxon>Bacteria</taxon>
        <taxon>Pseudomonadati</taxon>
        <taxon>Pseudomonadota</taxon>
        <taxon>Alphaproteobacteria</taxon>
        <taxon>Acetobacterales</taxon>
        <taxon>Acidocellaceae</taxon>
        <taxon>Acidocella</taxon>
    </lineage>
</organism>